<evidence type="ECO:0000313" key="2">
    <source>
        <dbReference type="EMBL" id="CAA9259027.1"/>
    </source>
</evidence>
<dbReference type="AlphaFoldDB" id="A0A6J4ITS4"/>
<feature type="compositionally biased region" description="Basic and acidic residues" evidence="1">
    <location>
        <begin position="119"/>
        <end position="128"/>
    </location>
</feature>
<gene>
    <name evidence="2" type="ORF">AVDCRST_MAG57-2526</name>
</gene>
<evidence type="ECO:0000256" key="1">
    <source>
        <dbReference type="SAM" id="MobiDB-lite"/>
    </source>
</evidence>
<accession>A0A6J4ITS4</accession>
<sequence>AAGRRPGGVLRQLRAGPGRRGLPVGREVPRRERHDHRVGPEDGREGHRPADARACDRRRSRGRGLVGSVRRAAAGHLRHRRRRLDRLGAGRSAHRAGVRRRVRRDGLRRHRWPPRLHQHQQDHRRPVRPDVQPGQRRGRPRPPGPLLPPQL</sequence>
<feature type="compositionally biased region" description="Basic and acidic residues" evidence="1">
    <location>
        <begin position="27"/>
        <end position="57"/>
    </location>
</feature>
<name>A0A6J4ITS4_9ACTN</name>
<organism evidence="2">
    <name type="scientific">uncultured Blastococcus sp</name>
    <dbReference type="NCBI Taxonomy" id="217144"/>
    <lineage>
        <taxon>Bacteria</taxon>
        <taxon>Bacillati</taxon>
        <taxon>Actinomycetota</taxon>
        <taxon>Actinomycetes</taxon>
        <taxon>Geodermatophilales</taxon>
        <taxon>Geodermatophilaceae</taxon>
        <taxon>Blastococcus</taxon>
        <taxon>environmental samples</taxon>
    </lineage>
</organism>
<dbReference type="EMBL" id="CADCTI010000210">
    <property type="protein sequence ID" value="CAA9259027.1"/>
    <property type="molecule type" value="Genomic_DNA"/>
</dbReference>
<reference evidence="2" key="1">
    <citation type="submission" date="2020-02" db="EMBL/GenBank/DDBJ databases">
        <authorList>
            <person name="Meier V. D."/>
        </authorList>
    </citation>
    <scope>NUCLEOTIDE SEQUENCE</scope>
    <source>
        <strain evidence="2">AVDCRST_MAG57</strain>
    </source>
</reference>
<feature type="compositionally biased region" description="Basic residues" evidence="1">
    <location>
        <begin position="92"/>
        <end position="118"/>
    </location>
</feature>
<protein>
    <submittedName>
        <fullName evidence="2">Uncharacterized protein</fullName>
    </submittedName>
</protein>
<feature type="non-terminal residue" evidence="2">
    <location>
        <position position="151"/>
    </location>
</feature>
<feature type="non-terminal residue" evidence="2">
    <location>
        <position position="1"/>
    </location>
</feature>
<proteinExistence type="predicted"/>
<feature type="region of interest" description="Disordered" evidence="1">
    <location>
        <begin position="1"/>
        <end position="151"/>
    </location>
</feature>
<feature type="compositionally biased region" description="Low complexity" evidence="1">
    <location>
        <begin position="66"/>
        <end position="75"/>
    </location>
</feature>
<feature type="compositionally biased region" description="Pro residues" evidence="1">
    <location>
        <begin position="141"/>
        <end position="151"/>
    </location>
</feature>